<evidence type="ECO:0000256" key="16">
    <source>
        <dbReference type="ARBA" id="ARBA00047951"/>
    </source>
</evidence>
<feature type="binding site" evidence="17">
    <location>
        <position position="389"/>
    </location>
    <ligand>
        <name>ATP</name>
        <dbReference type="ChEBI" id="CHEBI:30616"/>
    </ligand>
</feature>
<keyword evidence="8 17" id="KW-0547">Nucleotide-binding</keyword>
<dbReference type="PROSITE" id="PS51473">
    <property type="entry name" value="GNK2"/>
    <property type="match status" value="2"/>
</dbReference>
<dbReference type="Gene3D" id="1.10.510.10">
    <property type="entry name" value="Transferase(Phosphotransferase) domain 1"/>
    <property type="match status" value="1"/>
</dbReference>
<keyword evidence="2" id="KW-0723">Serine/threonine-protein kinase</keyword>
<dbReference type="InterPro" id="IPR000719">
    <property type="entry name" value="Prot_kinase_dom"/>
</dbReference>
<dbReference type="FunFam" id="1.10.510.10:FF:000129">
    <property type="entry name" value="cysteine-rich receptor-like protein kinase 10"/>
    <property type="match status" value="1"/>
</dbReference>
<dbReference type="SUPFAM" id="SSF56112">
    <property type="entry name" value="Protein kinase-like (PK-like)"/>
    <property type="match status" value="1"/>
</dbReference>
<evidence type="ECO:0000256" key="15">
    <source>
        <dbReference type="ARBA" id="ARBA00047558"/>
    </source>
</evidence>
<dbReference type="InterPro" id="IPR001245">
    <property type="entry name" value="Ser-Thr/Tyr_kinase_cat_dom"/>
</dbReference>
<dbReference type="GO" id="GO:0006979">
    <property type="term" value="P:response to oxidative stress"/>
    <property type="evidence" value="ECO:0007669"/>
    <property type="project" value="UniProtKB-ARBA"/>
</dbReference>
<evidence type="ECO:0000256" key="5">
    <source>
        <dbReference type="ARBA" id="ARBA00022692"/>
    </source>
</evidence>
<feature type="region of interest" description="Disordered" evidence="18">
    <location>
        <begin position="667"/>
        <end position="692"/>
    </location>
</feature>
<dbReference type="SMART" id="SM00220">
    <property type="entry name" value="S_TKc"/>
    <property type="match status" value="1"/>
</dbReference>
<feature type="signal peptide" evidence="20">
    <location>
        <begin position="1"/>
        <end position="27"/>
    </location>
</feature>
<evidence type="ECO:0000259" key="21">
    <source>
        <dbReference type="PROSITE" id="PS50011"/>
    </source>
</evidence>
<dbReference type="PANTHER" id="PTHR27002">
    <property type="entry name" value="RECEPTOR-LIKE SERINE/THREONINE-PROTEIN KINASE SD1-8"/>
    <property type="match status" value="1"/>
</dbReference>
<evidence type="ECO:0000256" key="17">
    <source>
        <dbReference type="PROSITE-ProRule" id="PRU10141"/>
    </source>
</evidence>
<gene>
    <name evidence="23" type="ORF">RGQ29_002907</name>
</gene>
<evidence type="ECO:0000256" key="12">
    <source>
        <dbReference type="ARBA" id="ARBA00023136"/>
    </source>
</evidence>
<feature type="domain" description="Gnk2-homologous" evidence="22">
    <location>
        <begin position="32"/>
        <end position="135"/>
    </location>
</feature>
<keyword evidence="24" id="KW-1185">Reference proteome</keyword>
<evidence type="ECO:0000256" key="10">
    <source>
        <dbReference type="ARBA" id="ARBA00022840"/>
    </source>
</evidence>
<evidence type="ECO:0000313" key="24">
    <source>
        <dbReference type="Proteomes" id="UP001324115"/>
    </source>
</evidence>
<evidence type="ECO:0000256" key="9">
    <source>
        <dbReference type="ARBA" id="ARBA00022777"/>
    </source>
</evidence>
<dbReference type="Gene3D" id="3.30.430.20">
    <property type="entry name" value="Gnk2 domain, C-X8-C-X2-C motif"/>
    <property type="match status" value="2"/>
</dbReference>
<dbReference type="InterPro" id="IPR017441">
    <property type="entry name" value="Protein_kinase_ATP_BS"/>
</dbReference>
<keyword evidence="7" id="KW-0677">Repeat</keyword>
<dbReference type="InterPro" id="IPR038408">
    <property type="entry name" value="GNK2_sf"/>
</dbReference>
<dbReference type="PROSITE" id="PS00108">
    <property type="entry name" value="PROTEIN_KINASE_ST"/>
    <property type="match status" value="1"/>
</dbReference>
<dbReference type="PANTHER" id="PTHR27002:SF1073">
    <property type="entry name" value="CYSTEINE-RICH RECEPTOR-LIKE PROTEIN KINASE 29"/>
    <property type="match status" value="1"/>
</dbReference>
<dbReference type="InterPro" id="IPR002902">
    <property type="entry name" value="GNK2"/>
</dbReference>
<organism evidence="23 24">
    <name type="scientific">Quercus rubra</name>
    <name type="common">Northern red oak</name>
    <name type="synonym">Quercus borealis</name>
    <dbReference type="NCBI Taxonomy" id="3512"/>
    <lineage>
        <taxon>Eukaryota</taxon>
        <taxon>Viridiplantae</taxon>
        <taxon>Streptophyta</taxon>
        <taxon>Embryophyta</taxon>
        <taxon>Tracheophyta</taxon>
        <taxon>Spermatophyta</taxon>
        <taxon>Magnoliopsida</taxon>
        <taxon>eudicotyledons</taxon>
        <taxon>Gunneridae</taxon>
        <taxon>Pentapetalae</taxon>
        <taxon>rosids</taxon>
        <taxon>fabids</taxon>
        <taxon>Fagales</taxon>
        <taxon>Fagaceae</taxon>
        <taxon>Quercus</taxon>
    </lineage>
</organism>
<evidence type="ECO:0000259" key="22">
    <source>
        <dbReference type="PROSITE" id="PS51473"/>
    </source>
</evidence>
<dbReference type="CDD" id="cd14066">
    <property type="entry name" value="STKc_IRAK"/>
    <property type="match status" value="1"/>
</dbReference>
<dbReference type="PROSITE" id="PS50011">
    <property type="entry name" value="PROTEIN_KINASE_DOM"/>
    <property type="match status" value="1"/>
</dbReference>
<keyword evidence="10 17" id="KW-0067">ATP-binding</keyword>
<sequence>MEIMAKVCSRLIFLSAICLFFAQAIMADKPDFKYSFGCLDNGDYTSNSTYKANLNHLLSTLTSNTEIDYGFYNSSYGRDPDKVYAIGLCRGDVKPDECRRCLYNTTKFLTQHCPNQKEAMRQDEYCILRYSFRNIFGIMDDGPVYTQHNMNDQSGNLDTYNQDLRTLLDGLRNQAAAGGSLRKFAEAKSTGINYKTQYALVQCTPDLSQTDCSDCLLSAFGQIPLCCNGKIGAVIFTPSCNFRYEEYTFFGPVTDIAPLSTNTSVADIPFPPSTIISLTPSTIISAAKGNDGNKSQMVIIVGSIIAFVVAVVLIIISCICLRVRKPREKPESQAVEQIGPIGNAESLQLDFKTIKVATDDFSNANKIGKGGFGVVYKGKLSNEQVIAVKRLSKNSGQGDLEFKNEVLLVAKLQHRNLVRLLGFCLEGIERLLIYDFVPNGSLDHFIFDPIKREQLDWARRYKIIGGIARGLLYLHEDSRLRIIHRDLKASNVLLDSEMNPKISDFGMARWFELDQSEANTSRIVGTYGYMSPEYAMYGHFSVKSDVFSFGVLMLEIITGRKNSSFGNGENIENLSSYAWKNWKHGIVSNLADPTLEAGSTTEIMRCIHIGLLCVQENVVDRPTMASVVLMLNSYSSTLPIPTQPAFFMNSGTKSNICLQFEHDSRVTKSNQSKSSSDQASLNETSITGLSPR</sequence>
<keyword evidence="3" id="KW-0597">Phosphoprotein</keyword>
<keyword evidence="9" id="KW-0418">Kinase</keyword>
<keyword evidence="13" id="KW-0675">Receptor</keyword>
<dbReference type="Gene3D" id="3.30.200.20">
    <property type="entry name" value="Phosphorylase Kinase, domain 1"/>
    <property type="match status" value="1"/>
</dbReference>
<feature type="chain" id="PRO_5043006509" description="Cysteine-rich receptor-like protein kinase 29" evidence="20">
    <location>
        <begin position="28"/>
        <end position="692"/>
    </location>
</feature>
<dbReference type="AlphaFoldDB" id="A0AAN7EAL0"/>
<dbReference type="InterPro" id="IPR008271">
    <property type="entry name" value="Ser/Thr_kinase_AS"/>
</dbReference>
<proteinExistence type="predicted"/>
<evidence type="ECO:0000256" key="1">
    <source>
        <dbReference type="ARBA" id="ARBA00004167"/>
    </source>
</evidence>
<evidence type="ECO:0000256" key="3">
    <source>
        <dbReference type="ARBA" id="ARBA00022553"/>
    </source>
</evidence>
<evidence type="ECO:0000256" key="20">
    <source>
        <dbReference type="SAM" id="SignalP"/>
    </source>
</evidence>
<feature type="domain" description="Protein kinase" evidence="21">
    <location>
        <begin position="361"/>
        <end position="646"/>
    </location>
</feature>
<evidence type="ECO:0008006" key="25">
    <source>
        <dbReference type="Google" id="ProtNLM"/>
    </source>
</evidence>
<evidence type="ECO:0000313" key="23">
    <source>
        <dbReference type="EMBL" id="KAK4566835.1"/>
    </source>
</evidence>
<dbReference type="EMBL" id="JAXUIC010000010">
    <property type="protein sequence ID" value="KAK4566835.1"/>
    <property type="molecule type" value="Genomic_DNA"/>
</dbReference>
<evidence type="ECO:0000256" key="2">
    <source>
        <dbReference type="ARBA" id="ARBA00022527"/>
    </source>
</evidence>
<dbReference type="InterPro" id="IPR011009">
    <property type="entry name" value="Kinase-like_dom_sf"/>
</dbReference>
<evidence type="ECO:0000256" key="8">
    <source>
        <dbReference type="ARBA" id="ARBA00022741"/>
    </source>
</evidence>
<name>A0AAN7EAL0_QUERU</name>
<feature type="compositionally biased region" description="Low complexity" evidence="18">
    <location>
        <begin position="667"/>
        <end position="680"/>
    </location>
</feature>
<keyword evidence="12 19" id="KW-0472">Membrane</keyword>
<feature type="transmembrane region" description="Helical" evidence="19">
    <location>
        <begin position="297"/>
        <end position="321"/>
    </location>
</feature>
<evidence type="ECO:0000256" key="13">
    <source>
        <dbReference type="ARBA" id="ARBA00023170"/>
    </source>
</evidence>
<evidence type="ECO:0000256" key="7">
    <source>
        <dbReference type="ARBA" id="ARBA00022737"/>
    </source>
</evidence>
<dbReference type="PROSITE" id="PS00107">
    <property type="entry name" value="PROTEIN_KINASE_ATP"/>
    <property type="match status" value="1"/>
</dbReference>
<protein>
    <recommendedName>
        <fullName evidence="25">Cysteine-rich receptor-like protein kinase 29</fullName>
    </recommendedName>
</protein>
<comment type="catalytic activity">
    <reaction evidence="16">
        <text>L-threonyl-[protein] + ATP = O-phospho-L-threonyl-[protein] + ADP + H(+)</text>
        <dbReference type="Rhea" id="RHEA:46608"/>
        <dbReference type="Rhea" id="RHEA-COMP:11060"/>
        <dbReference type="Rhea" id="RHEA-COMP:11605"/>
        <dbReference type="ChEBI" id="CHEBI:15378"/>
        <dbReference type="ChEBI" id="CHEBI:30013"/>
        <dbReference type="ChEBI" id="CHEBI:30616"/>
        <dbReference type="ChEBI" id="CHEBI:61977"/>
        <dbReference type="ChEBI" id="CHEBI:456216"/>
    </reaction>
</comment>
<keyword evidence="5 19" id="KW-0812">Transmembrane</keyword>
<comment type="subcellular location">
    <subcellularLocation>
        <location evidence="1">Membrane</location>
        <topology evidence="1">Single-pass membrane protein</topology>
    </subcellularLocation>
</comment>
<comment type="catalytic activity">
    <reaction evidence="15">
        <text>L-seryl-[protein] + ATP = O-phospho-L-seryl-[protein] + ADP + H(+)</text>
        <dbReference type="Rhea" id="RHEA:17989"/>
        <dbReference type="Rhea" id="RHEA-COMP:9863"/>
        <dbReference type="Rhea" id="RHEA-COMP:11604"/>
        <dbReference type="ChEBI" id="CHEBI:15378"/>
        <dbReference type="ChEBI" id="CHEBI:29999"/>
        <dbReference type="ChEBI" id="CHEBI:30616"/>
        <dbReference type="ChEBI" id="CHEBI:83421"/>
        <dbReference type="ChEBI" id="CHEBI:456216"/>
    </reaction>
</comment>
<feature type="domain" description="Gnk2-homologous" evidence="22">
    <location>
        <begin position="141"/>
        <end position="249"/>
    </location>
</feature>
<dbReference type="FunFam" id="3.30.430.20:FF:000002">
    <property type="entry name" value="Cysteine-rich receptor-like protein kinase 10"/>
    <property type="match status" value="1"/>
</dbReference>
<dbReference type="FunFam" id="3.30.200.20:FF:000142">
    <property type="entry name" value="Cysteine-rich receptor-like protein kinase 10"/>
    <property type="match status" value="1"/>
</dbReference>
<comment type="caution">
    <text evidence="23">The sequence shown here is derived from an EMBL/GenBank/DDBJ whole genome shotgun (WGS) entry which is preliminary data.</text>
</comment>
<evidence type="ECO:0000256" key="19">
    <source>
        <dbReference type="SAM" id="Phobius"/>
    </source>
</evidence>
<evidence type="ECO:0000256" key="18">
    <source>
        <dbReference type="SAM" id="MobiDB-lite"/>
    </source>
</evidence>
<keyword evidence="11 19" id="KW-1133">Transmembrane helix</keyword>
<accession>A0AAN7EAL0</accession>
<dbReference type="Pfam" id="PF07714">
    <property type="entry name" value="PK_Tyr_Ser-Thr"/>
    <property type="match status" value="1"/>
</dbReference>
<evidence type="ECO:0000256" key="6">
    <source>
        <dbReference type="ARBA" id="ARBA00022729"/>
    </source>
</evidence>
<dbReference type="Pfam" id="PF01657">
    <property type="entry name" value="Stress-antifung"/>
    <property type="match status" value="2"/>
</dbReference>
<dbReference type="CDD" id="cd23509">
    <property type="entry name" value="Gnk2-like"/>
    <property type="match status" value="2"/>
</dbReference>
<reference evidence="23 24" key="1">
    <citation type="journal article" date="2023" name="G3 (Bethesda)">
        <title>A haplotype-resolved chromosome-scale genome for Quercus rubra L. provides insights into the genetics of adaptive traits for red oak species.</title>
        <authorList>
            <person name="Kapoor B."/>
            <person name="Jenkins J."/>
            <person name="Schmutz J."/>
            <person name="Zhebentyayeva T."/>
            <person name="Kuelheim C."/>
            <person name="Coggeshall M."/>
            <person name="Heim C."/>
            <person name="Lasky J.R."/>
            <person name="Leites L."/>
            <person name="Islam-Faridi N."/>
            <person name="Romero-Severson J."/>
            <person name="DeLeo V.L."/>
            <person name="Lucas S.M."/>
            <person name="Lazic D."/>
            <person name="Gailing O."/>
            <person name="Carlson J."/>
            <person name="Staton M."/>
        </authorList>
    </citation>
    <scope>NUCLEOTIDE SEQUENCE [LARGE SCALE GENOMIC DNA]</scope>
    <source>
        <strain evidence="23">Pseudo-F2</strain>
    </source>
</reference>
<feature type="compositionally biased region" description="Polar residues" evidence="18">
    <location>
        <begin position="681"/>
        <end position="692"/>
    </location>
</feature>
<keyword evidence="4" id="KW-0808">Transferase</keyword>
<dbReference type="GO" id="GO:0005886">
    <property type="term" value="C:plasma membrane"/>
    <property type="evidence" value="ECO:0007669"/>
    <property type="project" value="TreeGrafter"/>
</dbReference>
<evidence type="ECO:0000256" key="4">
    <source>
        <dbReference type="ARBA" id="ARBA00022679"/>
    </source>
</evidence>
<keyword evidence="14" id="KW-0325">Glycoprotein</keyword>
<evidence type="ECO:0000256" key="11">
    <source>
        <dbReference type="ARBA" id="ARBA00022989"/>
    </source>
</evidence>
<dbReference type="GO" id="GO:0005524">
    <property type="term" value="F:ATP binding"/>
    <property type="evidence" value="ECO:0007669"/>
    <property type="project" value="UniProtKB-UniRule"/>
</dbReference>
<evidence type="ECO:0000256" key="14">
    <source>
        <dbReference type="ARBA" id="ARBA00023180"/>
    </source>
</evidence>
<keyword evidence="6 20" id="KW-0732">Signal</keyword>
<dbReference type="FunFam" id="3.30.430.20:FF:000003">
    <property type="entry name" value="Cysteine-rich RLK (RECEPTOR-like protein kinase) 10"/>
    <property type="match status" value="1"/>
</dbReference>
<dbReference type="GO" id="GO:0004674">
    <property type="term" value="F:protein serine/threonine kinase activity"/>
    <property type="evidence" value="ECO:0007669"/>
    <property type="project" value="UniProtKB-KW"/>
</dbReference>
<dbReference type="Proteomes" id="UP001324115">
    <property type="component" value="Unassembled WGS sequence"/>
</dbReference>